<feature type="transmembrane region" description="Helical" evidence="11">
    <location>
        <begin position="319"/>
        <end position="340"/>
    </location>
</feature>
<sequence length="401" mass="47706">MNIDFIMNHIWAIVLFLVVFSVIVFIHEFGHYIFAKMFGVKVEEFWMWLPPKVVDLYQDKSGTVYSINLLPIWWFVSLKWEKYNELSIYEKNSLAWAPIYKQMMIVLAWVMMNFIFAWLVFSYFFQTWIKPMIIDTQFKTAHQSKIFVNFDEAQKIWLIKADWLQISPSSPTSLAARSWIRDKDILISINWIRLSRPEEMINAVKTFDAPLKFVIKRDNKLINLEITPDQGKIWSYVWYNIVSQDLNFMYKHDWKTALKEWFIEVYNQSRQVLEILFIIIKSLVAPETAYERTVAVNSIQWPIGLWDQFVKFVELKLDIWFYVIVAALLSVNLGVFNLLPFPALDGWRFFIMLLNSVVIFLFGKRAIGDKTETLIHIVWFGLLILLSILVAYMDIFRIFSN</sequence>
<dbReference type="Gene3D" id="2.30.42.10">
    <property type="match status" value="1"/>
</dbReference>
<evidence type="ECO:0000256" key="2">
    <source>
        <dbReference type="ARBA" id="ARBA00004141"/>
    </source>
</evidence>
<keyword evidence="4" id="KW-0645">Protease</keyword>
<keyword evidence="10 11" id="KW-0472">Membrane</keyword>
<feature type="domain" description="Peptidase M50" evidence="12">
    <location>
        <begin position="16"/>
        <end position="358"/>
    </location>
</feature>
<evidence type="ECO:0000256" key="3">
    <source>
        <dbReference type="ARBA" id="ARBA00007931"/>
    </source>
</evidence>
<evidence type="ECO:0000256" key="4">
    <source>
        <dbReference type="ARBA" id="ARBA00022670"/>
    </source>
</evidence>
<evidence type="ECO:0000256" key="11">
    <source>
        <dbReference type="SAM" id="Phobius"/>
    </source>
</evidence>
<dbReference type="InterPro" id="IPR004387">
    <property type="entry name" value="Pept_M50_Zn"/>
</dbReference>
<name>K2G6R9_9BACT</name>
<evidence type="ECO:0000259" key="12">
    <source>
        <dbReference type="Pfam" id="PF02163"/>
    </source>
</evidence>
<evidence type="ECO:0000256" key="9">
    <source>
        <dbReference type="ARBA" id="ARBA00023049"/>
    </source>
</evidence>
<gene>
    <name evidence="13" type="ORF">ACD_2C00056G0003</name>
</gene>
<evidence type="ECO:0000256" key="5">
    <source>
        <dbReference type="ARBA" id="ARBA00022692"/>
    </source>
</evidence>
<evidence type="ECO:0000256" key="7">
    <source>
        <dbReference type="ARBA" id="ARBA00022833"/>
    </source>
</evidence>
<dbReference type="InterPro" id="IPR036034">
    <property type="entry name" value="PDZ_sf"/>
</dbReference>
<keyword evidence="6" id="KW-0378">Hydrolase</keyword>
<feature type="transmembrane region" description="Helical" evidence="11">
    <location>
        <begin position="346"/>
        <end position="362"/>
    </location>
</feature>
<evidence type="ECO:0000256" key="6">
    <source>
        <dbReference type="ARBA" id="ARBA00022801"/>
    </source>
</evidence>
<dbReference type="PANTHER" id="PTHR42837">
    <property type="entry name" value="REGULATOR OF SIGMA-E PROTEASE RSEP"/>
    <property type="match status" value="1"/>
</dbReference>
<feature type="transmembrane region" description="Helical" evidence="11">
    <location>
        <begin position="6"/>
        <end position="27"/>
    </location>
</feature>
<keyword evidence="8 11" id="KW-1133">Transmembrane helix</keyword>
<comment type="subcellular location">
    <subcellularLocation>
        <location evidence="2">Membrane</location>
        <topology evidence="2">Multi-pass membrane protein</topology>
    </subcellularLocation>
</comment>
<keyword evidence="5 11" id="KW-0812">Transmembrane</keyword>
<organism evidence="13">
    <name type="scientific">uncultured bacterium</name>
    <name type="common">gcode 4</name>
    <dbReference type="NCBI Taxonomy" id="1234023"/>
    <lineage>
        <taxon>Bacteria</taxon>
        <taxon>environmental samples</taxon>
    </lineage>
</organism>
<evidence type="ECO:0000256" key="1">
    <source>
        <dbReference type="ARBA" id="ARBA00001947"/>
    </source>
</evidence>
<comment type="cofactor">
    <cofactor evidence="1">
        <name>Zn(2+)</name>
        <dbReference type="ChEBI" id="CHEBI:29105"/>
    </cofactor>
</comment>
<evidence type="ECO:0000256" key="8">
    <source>
        <dbReference type="ARBA" id="ARBA00022989"/>
    </source>
</evidence>
<dbReference type="EMBL" id="AMFJ01000056">
    <property type="protein sequence ID" value="EKE30027.1"/>
    <property type="molecule type" value="Genomic_DNA"/>
</dbReference>
<keyword evidence="9" id="KW-0482">Metalloprotease</keyword>
<comment type="similarity">
    <text evidence="3">Belongs to the peptidase M50B family.</text>
</comment>
<dbReference type="AlphaFoldDB" id="K2G6R9"/>
<keyword evidence="7" id="KW-0862">Zinc</keyword>
<evidence type="ECO:0000313" key="13">
    <source>
        <dbReference type="EMBL" id="EKE30027.1"/>
    </source>
</evidence>
<dbReference type="GO" id="GO:0016020">
    <property type="term" value="C:membrane"/>
    <property type="evidence" value="ECO:0007669"/>
    <property type="project" value="UniProtKB-SubCell"/>
</dbReference>
<dbReference type="PANTHER" id="PTHR42837:SF2">
    <property type="entry name" value="MEMBRANE METALLOPROTEASE ARASP2, CHLOROPLASTIC-RELATED"/>
    <property type="match status" value="1"/>
</dbReference>
<accession>K2G6R9</accession>
<comment type="caution">
    <text evidence="13">The sequence shown here is derived from an EMBL/GenBank/DDBJ whole genome shotgun (WGS) entry which is preliminary data.</text>
</comment>
<dbReference type="GO" id="GO:0006508">
    <property type="term" value="P:proteolysis"/>
    <property type="evidence" value="ECO:0007669"/>
    <property type="project" value="UniProtKB-KW"/>
</dbReference>
<feature type="transmembrane region" description="Helical" evidence="11">
    <location>
        <begin position="374"/>
        <end position="393"/>
    </location>
</feature>
<dbReference type="SUPFAM" id="SSF50156">
    <property type="entry name" value="PDZ domain-like"/>
    <property type="match status" value="1"/>
</dbReference>
<dbReference type="Pfam" id="PF02163">
    <property type="entry name" value="Peptidase_M50"/>
    <property type="match status" value="1"/>
</dbReference>
<proteinExistence type="inferred from homology"/>
<protein>
    <recommendedName>
        <fullName evidence="12">Peptidase M50 domain-containing protein</fullName>
    </recommendedName>
</protein>
<dbReference type="GO" id="GO:0004222">
    <property type="term" value="F:metalloendopeptidase activity"/>
    <property type="evidence" value="ECO:0007669"/>
    <property type="project" value="InterPro"/>
</dbReference>
<reference evidence="13" key="1">
    <citation type="journal article" date="2012" name="Science">
        <title>Fermentation, hydrogen, and sulfur metabolism in multiple uncultivated bacterial phyla.</title>
        <authorList>
            <person name="Wrighton K.C."/>
            <person name="Thomas B.C."/>
            <person name="Sharon I."/>
            <person name="Miller C.S."/>
            <person name="Castelle C.J."/>
            <person name="VerBerkmoes N.C."/>
            <person name="Wilkins M.J."/>
            <person name="Hettich R.L."/>
            <person name="Lipton M.S."/>
            <person name="Williams K.H."/>
            <person name="Long P.E."/>
            <person name="Banfield J.F."/>
        </authorList>
    </citation>
    <scope>NUCLEOTIDE SEQUENCE [LARGE SCALE GENOMIC DNA]</scope>
</reference>
<dbReference type="InterPro" id="IPR008915">
    <property type="entry name" value="Peptidase_M50"/>
</dbReference>
<feature type="transmembrane region" description="Helical" evidence="11">
    <location>
        <begin position="100"/>
        <end position="125"/>
    </location>
</feature>
<evidence type="ECO:0000256" key="10">
    <source>
        <dbReference type="ARBA" id="ARBA00023136"/>
    </source>
</evidence>